<dbReference type="EMBL" id="LT984807">
    <property type="protein sequence ID" value="SPD60790.1"/>
    <property type="molecule type" value="Genomic_DNA"/>
</dbReference>
<sequence length="58" mass="6986">MWTRHWEAPRQWCLARPSRLPKPDPRTRIFKSLRFLNPLPGSKLRAPLEMRHLSSIPR</sequence>
<protein>
    <submittedName>
        <fullName evidence="2">Uncharacterized protein</fullName>
    </submittedName>
</protein>
<geneLocation type="plasmid" evidence="2">
    <name>II</name>
</geneLocation>
<gene>
    <name evidence="1" type="ORF">CBM2605_B50047</name>
    <name evidence="2" type="ORF">CBM2607_MP21448</name>
</gene>
<keyword evidence="4" id="KW-1185">Reference proteome</keyword>
<dbReference type="Proteomes" id="UP000255168">
    <property type="component" value="Plasmid II"/>
</dbReference>
<dbReference type="AlphaFoldDB" id="A0A375HVT5"/>
<evidence type="ECO:0000313" key="4">
    <source>
        <dbReference type="Proteomes" id="UP000256710"/>
    </source>
</evidence>
<reference evidence="3 4" key="1">
    <citation type="submission" date="2018-01" db="EMBL/GenBank/DDBJ databases">
        <authorList>
            <person name="Clerissi C."/>
        </authorList>
    </citation>
    <scope>NUCLEOTIDE SEQUENCE [LARGE SCALE GENOMIC DNA]</scope>
    <source>
        <strain evidence="1">Cupriavidus taiwanensis STM 6082</strain>
        <strain evidence="2">Cupriavidus taiwanensis STM 6160</strain>
        <plasmid evidence="3">ii</plasmid>
        <plasmid evidence="2">II</plasmid>
    </source>
</reference>
<proteinExistence type="predicted"/>
<keyword evidence="2" id="KW-0614">Plasmid</keyword>
<dbReference type="Proteomes" id="UP000256710">
    <property type="component" value="Unassembled WGS sequence"/>
</dbReference>
<evidence type="ECO:0000313" key="3">
    <source>
        <dbReference type="Proteomes" id="UP000255168"/>
    </source>
</evidence>
<organism evidence="2 3">
    <name type="scientific">Cupriavidus neocaledonicus</name>
    <dbReference type="NCBI Taxonomy" id="1040979"/>
    <lineage>
        <taxon>Bacteria</taxon>
        <taxon>Pseudomonadati</taxon>
        <taxon>Pseudomonadota</taxon>
        <taxon>Betaproteobacteria</taxon>
        <taxon>Burkholderiales</taxon>
        <taxon>Burkholderiaceae</taxon>
        <taxon>Cupriavidus</taxon>
    </lineage>
</organism>
<evidence type="ECO:0000313" key="1">
    <source>
        <dbReference type="EMBL" id="SOZ39875.1"/>
    </source>
</evidence>
<dbReference type="EMBL" id="OFTC01000044">
    <property type="protein sequence ID" value="SOZ39875.1"/>
    <property type="molecule type" value="Genomic_DNA"/>
</dbReference>
<name>A0A375HVT5_9BURK</name>
<geneLocation type="plasmid" evidence="3">
    <name>ii</name>
</geneLocation>
<evidence type="ECO:0000313" key="2">
    <source>
        <dbReference type="EMBL" id="SPD60790.1"/>
    </source>
</evidence>
<accession>A0A375HVT5</accession>